<dbReference type="InterPro" id="IPR002052">
    <property type="entry name" value="DNA_methylase_N6_adenine_CS"/>
</dbReference>
<dbReference type="AlphaFoldDB" id="A0A4R8SN53"/>
<dbReference type="GO" id="GO:0008170">
    <property type="term" value="F:N-methyltransferase activity"/>
    <property type="evidence" value="ECO:0007669"/>
    <property type="project" value="InterPro"/>
</dbReference>
<evidence type="ECO:0000256" key="1">
    <source>
        <dbReference type="ARBA" id="ARBA00006594"/>
    </source>
</evidence>
<accession>A0A4R8SN53</accession>
<evidence type="ECO:0000256" key="3">
    <source>
        <dbReference type="ARBA" id="ARBA00022679"/>
    </source>
</evidence>
<evidence type="ECO:0000313" key="7">
    <source>
        <dbReference type="Proteomes" id="UP000294604"/>
    </source>
</evidence>
<dbReference type="GO" id="GO:0032259">
    <property type="term" value="P:methylation"/>
    <property type="evidence" value="ECO:0007669"/>
    <property type="project" value="UniProtKB-KW"/>
</dbReference>
<dbReference type="EMBL" id="PECL01000015">
    <property type="protein sequence ID" value="TDZ99778.1"/>
    <property type="molecule type" value="Genomic_DNA"/>
</dbReference>
<evidence type="ECO:0000313" key="6">
    <source>
        <dbReference type="EMBL" id="TDZ99778.1"/>
    </source>
</evidence>
<reference evidence="6 7" key="1">
    <citation type="journal article" date="2019" name="Sci. Rep.">
        <title>Extended insight into the Mycobacterium chelonae-abscessus complex through whole genome sequencing of Mycobacterium salmoniphilum outbreak and Mycobacterium salmoniphilum-like strains.</title>
        <authorList>
            <person name="Behra P.R.K."/>
            <person name="Das S."/>
            <person name="Pettersson B.M.F."/>
            <person name="Shirreff L."/>
            <person name="DuCote T."/>
            <person name="Jacobsson K.G."/>
            <person name="Ennis D.G."/>
            <person name="Kirsebom L.A."/>
        </authorList>
    </citation>
    <scope>NUCLEOTIDE SEQUENCE [LARGE SCALE GENOMIC DNA]</scope>
    <source>
        <strain evidence="6 7">CCUG 60884</strain>
    </source>
</reference>
<keyword evidence="2 6" id="KW-0489">Methyltransferase</keyword>
<protein>
    <submittedName>
        <fullName evidence="6">DNA methylase</fullName>
    </submittedName>
</protein>
<dbReference type="GO" id="GO:0003677">
    <property type="term" value="F:DNA binding"/>
    <property type="evidence" value="ECO:0007669"/>
    <property type="project" value="InterPro"/>
</dbReference>
<dbReference type="SUPFAM" id="SSF53335">
    <property type="entry name" value="S-adenosyl-L-methionine-dependent methyltransferases"/>
    <property type="match status" value="1"/>
</dbReference>
<dbReference type="InterPro" id="IPR002941">
    <property type="entry name" value="DNA_methylase_N4/N6"/>
</dbReference>
<dbReference type="PRINTS" id="PR00506">
    <property type="entry name" value="D21N6MTFRASE"/>
</dbReference>
<dbReference type="PROSITE" id="PS00092">
    <property type="entry name" value="N6_MTASE"/>
    <property type="match status" value="1"/>
</dbReference>
<gene>
    <name evidence="6" type="ORF">CCUG60884_04849</name>
</gene>
<keyword evidence="3" id="KW-0808">Transferase</keyword>
<evidence type="ECO:0000259" key="5">
    <source>
        <dbReference type="Pfam" id="PF01555"/>
    </source>
</evidence>
<comment type="similarity">
    <text evidence="1">Belongs to the N(4)/N(6)-methyltransferase family.</text>
</comment>
<feature type="domain" description="DNA methylase N-4/N-6" evidence="5">
    <location>
        <begin position="164"/>
        <end position="273"/>
    </location>
</feature>
<dbReference type="Gene3D" id="3.40.50.150">
    <property type="entry name" value="Vaccinia Virus protein VP39"/>
    <property type="match status" value="1"/>
</dbReference>
<dbReference type="InterPro" id="IPR029063">
    <property type="entry name" value="SAM-dependent_MTases_sf"/>
</dbReference>
<comment type="caution">
    <text evidence="6">The sequence shown here is derived from an EMBL/GenBank/DDBJ whole genome shotgun (WGS) entry which is preliminary data.</text>
</comment>
<dbReference type="RefSeq" id="WP_134087581.1">
    <property type="nucleotide sequence ID" value="NZ_PECL01000015.1"/>
</dbReference>
<proteinExistence type="inferred from homology"/>
<name>A0A4R8SN53_9MYCO</name>
<organism evidence="6 7">
    <name type="scientific">Mycobacteroides salmoniphilum</name>
    <dbReference type="NCBI Taxonomy" id="404941"/>
    <lineage>
        <taxon>Bacteria</taxon>
        <taxon>Bacillati</taxon>
        <taxon>Actinomycetota</taxon>
        <taxon>Actinomycetes</taxon>
        <taxon>Mycobacteriales</taxon>
        <taxon>Mycobacteriaceae</taxon>
        <taxon>Mycobacteroides</taxon>
    </lineage>
</organism>
<evidence type="ECO:0000256" key="2">
    <source>
        <dbReference type="ARBA" id="ARBA00022603"/>
    </source>
</evidence>
<dbReference type="InterPro" id="IPR002295">
    <property type="entry name" value="N4/N6-MTase_EcoPI_Mod-like"/>
</dbReference>
<dbReference type="Pfam" id="PF01555">
    <property type="entry name" value="N6_N4_Mtase"/>
    <property type="match status" value="2"/>
</dbReference>
<feature type="domain" description="DNA methylase N-4/N-6" evidence="5">
    <location>
        <begin position="427"/>
        <end position="507"/>
    </location>
</feature>
<keyword evidence="4" id="KW-0949">S-adenosyl-L-methionine</keyword>
<dbReference type="Proteomes" id="UP000294604">
    <property type="component" value="Unassembled WGS sequence"/>
</dbReference>
<evidence type="ECO:0000256" key="4">
    <source>
        <dbReference type="ARBA" id="ARBA00022691"/>
    </source>
</evidence>
<sequence length="708" mass="78831">MSRLSDLIRQAKSADAQLGADLEREFRALGKRRSFGLVFERHQPEAVELAGQPVRKGDKVRVLPPRGATSRGDQRLWSVTGFEGKGTARVAHLVEAAHSDQEAESTTALVADLVVVAEFRDHIYPGLVETGRVERGGGKPFHTVINAENFHALEMLTYTHRQSVDVIYIDPPYNSGSKDWKYNNDYVEADDDYRHSKWLAMMERRLLVARELLNPADAVLIVTIDEKEVHRLGLLLEQLFSDGQIQMVSTVINRKGNARRGEFSRCEEYLYLVRFGVAKVSSWSSNMLMEEDTAPVRVRWKSLLRLASTGRTSGRFNLFYPLFFDTDTLRFLRAGEPLAAGDPLDSVHVPEGESVLWPISEDGSDGRWSIGAAKLIEYQERGFIKFGGRNGGGRTPYYLMSGQIRDFENGALVATGRDADGALVFDTQVRQRQPMTIWNVKSHSTSGFGTSIVKDLLPGRAFPYPKSLYAVEDALRFFIADKPGAVVLDFFAGSGTTAHAVMRLNKQDGGRRQCISVTNNEVAAEEHNALRKDGLRPGDPGWEKWGICEYLTKPRIRAAITGTASDGTPAPDDYKYTDEFPVADGLEENAVFFTLTYEGPLSVAHHRAFARIAPMLWLRAGACGPIISEVGDKGWDLTDGYGVLDDLDSAARFVAEVKRTPGVATVYIVTDDDLAFQMVCRELPRGVRPVQLYESYLRNFEINSGRFA</sequence>